<comment type="caution">
    <text evidence="6">The sequence shown here is derived from an EMBL/GenBank/DDBJ whole genome shotgun (WGS) entry which is preliminary data.</text>
</comment>
<evidence type="ECO:0000259" key="5">
    <source>
        <dbReference type="PROSITE" id="PS51635"/>
    </source>
</evidence>
<gene>
    <name evidence="6" type="ORF">BKA16_002026</name>
</gene>
<dbReference type="AlphaFoldDB" id="A0A840EYS0"/>
<keyword evidence="3 4" id="KW-0443">Lipid metabolism</keyword>
<evidence type="ECO:0000256" key="4">
    <source>
        <dbReference type="PROSITE-ProRule" id="PRU01161"/>
    </source>
</evidence>
<dbReference type="InterPro" id="IPR016035">
    <property type="entry name" value="Acyl_Trfase/lysoPLipase"/>
</dbReference>
<accession>A0A840EYS0</accession>
<comment type="caution">
    <text evidence="4">Lacks conserved residue(s) required for the propagation of feature annotation.</text>
</comment>
<feature type="short sequence motif" description="GXSXG" evidence="4">
    <location>
        <begin position="36"/>
        <end position="40"/>
    </location>
</feature>
<protein>
    <submittedName>
        <fullName evidence="6">NTE family protein</fullName>
    </submittedName>
</protein>
<sequence length="283" mass="29918">MRIAFVLSGGANLGALQVGMLRALVERGVRPDVLIGASVGAFNAAYIAGRGFDARTVADLADVWRPLRAWKLFPPNPIRIIGALSGREDAIVGDHGLRSLLQRHLTFTDIAATRIPLSVVATDLLTGGDVRIDSGPAIDAILASAAIPGLLPPVEWNGRKLIDGGIADNTPISDAVDAGVDRIYVLPCGYQCGDVEPPTNVASTLLHTMTLLIHKRLIRDIREYDAGAELVVIPPPCPLTVGALDFSLADELMAKAYESASAFLATDGGLRDHPADHIEMPVS</sequence>
<dbReference type="InterPro" id="IPR002641">
    <property type="entry name" value="PNPLA_dom"/>
</dbReference>
<dbReference type="InterPro" id="IPR050301">
    <property type="entry name" value="NTE"/>
</dbReference>
<organism evidence="6 7">
    <name type="scientific">Gordonia humi</name>
    <dbReference type="NCBI Taxonomy" id="686429"/>
    <lineage>
        <taxon>Bacteria</taxon>
        <taxon>Bacillati</taxon>
        <taxon>Actinomycetota</taxon>
        <taxon>Actinomycetes</taxon>
        <taxon>Mycobacteriales</taxon>
        <taxon>Gordoniaceae</taxon>
        <taxon>Gordonia</taxon>
    </lineage>
</organism>
<dbReference type="EMBL" id="JACIFP010000001">
    <property type="protein sequence ID" value="MBB4135474.1"/>
    <property type="molecule type" value="Genomic_DNA"/>
</dbReference>
<feature type="domain" description="PNPLA" evidence="5">
    <location>
        <begin position="5"/>
        <end position="176"/>
    </location>
</feature>
<dbReference type="CDD" id="cd07209">
    <property type="entry name" value="Pat_hypo_Ecoli_Z1214_like"/>
    <property type="match status" value="1"/>
</dbReference>
<reference evidence="6 7" key="1">
    <citation type="submission" date="2020-08" db="EMBL/GenBank/DDBJ databases">
        <title>Sequencing the genomes of 1000 actinobacteria strains.</title>
        <authorList>
            <person name="Klenk H.-P."/>
        </authorList>
    </citation>
    <scope>NUCLEOTIDE SEQUENCE [LARGE SCALE GENOMIC DNA]</scope>
    <source>
        <strain evidence="6 7">DSM 45298</strain>
    </source>
</reference>
<evidence type="ECO:0000256" key="3">
    <source>
        <dbReference type="ARBA" id="ARBA00023098"/>
    </source>
</evidence>
<dbReference type="PANTHER" id="PTHR14226:SF57">
    <property type="entry name" value="BLR7027 PROTEIN"/>
    <property type="match status" value="1"/>
</dbReference>
<dbReference type="Gene3D" id="3.40.1090.10">
    <property type="entry name" value="Cytosolic phospholipase A2 catalytic domain"/>
    <property type="match status" value="2"/>
</dbReference>
<dbReference type="GO" id="GO:0016042">
    <property type="term" value="P:lipid catabolic process"/>
    <property type="evidence" value="ECO:0007669"/>
    <property type="project" value="UniProtKB-UniRule"/>
</dbReference>
<evidence type="ECO:0000256" key="1">
    <source>
        <dbReference type="ARBA" id="ARBA00022801"/>
    </source>
</evidence>
<dbReference type="SUPFAM" id="SSF52151">
    <property type="entry name" value="FabD/lysophospholipase-like"/>
    <property type="match status" value="1"/>
</dbReference>
<feature type="active site" description="Nucleophile" evidence="4">
    <location>
        <position position="38"/>
    </location>
</feature>
<dbReference type="PROSITE" id="PS51635">
    <property type="entry name" value="PNPLA"/>
    <property type="match status" value="1"/>
</dbReference>
<evidence type="ECO:0000313" key="7">
    <source>
        <dbReference type="Proteomes" id="UP000551501"/>
    </source>
</evidence>
<keyword evidence="7" id="KW-1185">Reference proteome</keyword>
<dbReference type="GO" id="GO:0016787">
    <property type="term" value="F:hydrolase activity"/>
    <property type="evidence" value="ECO:0007669"/>
    <property type="project" value="UniProtKB-UniRule"/>
</dbReference>
<keyword evidence="1 4" id="KW-0378">Hydrolase</keyword>
<evidence type="ECO:0000256" key="2">
    <source>
        <dbReference type="ARBA" id="ARBA00022963"/>
    </source>
</evidence>
<feature type="short sequence motif" description="DGA/G" evidence="4">
    <location>
        <begin position="163"/>
        <end position="165"/>
    </location>
</feature>
<dbReference type="Proteomes" id="UP000551501">
    <property type="component" value="Unassembled WGS sequence"/>
</dbReference>
<feature type="active site" description="Proton acceptor" evidence="4">
    <location>
        <position position="163"/>
    </location>
</feature>
<dbReference type="PANTHER" id="PTHR14226">
    <property type="entry name" value="NEUROPATHY TARGET ESTERASE/SWISS CHEESE D.MELANOGASTER"/>
    <property type="match status" value="1"/>
</dbReference>
<evidence type="ECO:0000313" key="6">
    <source>
        <dbReference type="EMBL" id="MBB4135474.1"/>
    </source>
</evidence>
<dbReference type="RefSeq" id="WP_183370516.1">
    <property type="nucleotide sequence ID" value="NZ_BAABHL010000065.1"/>
</dbReference>
<proteinExistence type="predicted"/>
<name>A0A840EYS0_9ACTN</name>
<dbReference type="Pfam" id="PF01734">
    <property type="entry name" value="Patatin"/>
    <property type="match status" value="1"/>
</dbReference>
<keyword evidence="2 4" id="KW-0442">Lipid degradation</keyword>